<dbReference type="VEuPathDB" id="FungiDB:YALI1_F16817g"/>
<organism evidence="1 2">
    <name type="scientific">Yarrowia lipolytica</name>
    <name type="common">Candida lipolytica</name>
    <dbReference type="NCBI Taxonomy" id="4952"/>
    <lineage>
        <taxon>Eukaryota</taxon>
        <taxon>Fungi</taxon>
        <taxon>Dikarya</taxon>
        <taxon>Ascomycota</taxon>
        <taxon>Saccharomycotina</taxon>
        <taxon>Dipodascomycetes</taxon>
        <taxon>Dipodascales</taxon>
        <taxon>Dipodascales incertae sedis</taxon>
        <taxon>Yarrowia</taxon>
    </lineage>
</organism>
<name>A0A1D8NN99_YARLL</name>
<gene>
    <name evidence="1" type="ORF">YALI1_F16817g</name>
</gene>
<evidence type="ECO:0000313" key="2">
    <source>
        <dbReference type="Proteomes" id="UP000182444"/>
    </source>
</evidence>
<dbReference type="Proteomes" id="UP000182444">
    <property type="component" value="Chromosome 1F"/>
</dbReference>
<dbReference type="EMBL" id="CP017558">
    <property type="protein sequence ID" value="AOW07079.1"/>
    <property type="molecule type" value="Genomic_DNA"/>
</dbReference>
<dbReference type="RefSeq" id="XP_068139473.1">
    <property type="nucleotide sequence ID" value="XM_068283372.1"/>
</dbReference>
<sequence length="92" mass="10884">MSESVAHMGLLGCSSLLNCRLVQPWLGCIASLCSKHEMGTSLYVMIQIIFRCVFLRSFPVFQFTNFPVFQFSSFPVFQFFRFLRFFRWWFGD</sequence>
<reference evidence="1 2" key="1">
    <citation type="journal article" date="2016" name="PLoS ONE">
        <title>Sequence Assembly of Yarrowia lipolytica Strain W29/CLIB89 Shows Transposable Element Diversity.</title>
        <authorList>
            <person name="Magnan C."/>
            <person name="Yu J."/>
            <person name="Chang I."/>
            <person name="Jahn E."/>
            <person name="Kanomata Y."/>
            <person name="Wu J."/>
            <person name="Zeller M."/>
            <person name="Oakes M."/>
            <person name="Baldi P."/>
            <person name="Sandmeyer S."/>
        </authorList>
    </citation>
    <scope>NUCLEOTIDE SEQUENCE [LARGE SCALE GENOMIC DNA]</scope>
    <source>
        <strain evidence="2">CLIB89(W29)</strain>
    </source>
</reference>
<evidence type="ECO:0000313" key="1">
    <source>
        <dbReference type="EMBL" id="AOW07079.1"/>
    </source>
</evidence>
<accession>A0A1D8NN99</accession>
<dbReference type="AlphaFoldDB" id="A0A1D8NN99"/>
<proteinExistence type="predicted"/>
<dbReference type="GeneID" id="94583956"/>
<protein>
    <submittedName>
        <fullName evidence="1">Uncharacterized protein</fullName>
    </submittedName>
</protein>